<accession>A0A917M359</accession>
<dbReference type="InterPro" id="IPR016032">
    <property type="entry name" value="Sig_transdc_resp-reg_C-effctor"/>
</dbReference>
<name>A0A917M359_9BACL</name>
<evidence type="ECO:0000256" key="2">
    <source>
        <dbReference type="ARBA" id="ARBA00022553"/>
    </source>
</evidence>
<keyword evidence="2" id="KW-0597">Phosphoprotein</keyword>
<comment type="subcellular location">
    <subcellularLocation>
        <location evidence="1">Cytoplasm</location>
    </subcellularLocation>
</comment>
<keyword evidence="4" id="KW-0805">Transcription regulation</keyword>
<gene>
    <name evidence="9" type="ORF">GCM10010918_32590</name>
</gene>
<dbReference type="AlphaFoldDB" id="A0A917M359"/>
<dbReference type="FunFam" id="1.10.10.10:FF:000018">
    <property type="entry name" value="DNA-binding response regulator ResD"/>
    <property type="match status" value="1"/>
</dbReference>
<dbReference type="Proteomes" id="UP000600247">
    <property type="component" value="Unassembled WGS sequence"/>
</dbReference>
<keyword evidence="5 7" id="KW-0238">DNA-binding</keyword>
<dbReference type="GO" id="GO:0000156">
    <property type="term" value="F:phosphorelay response regulator activity"/>
    <property type="evidence" value="ECO:0007669"/>
    <property type="project" value="TreeGrafter"/>
</dbReference>
<dbReference type="Gene3D" id="1.10.10.10">
    <property type="entry name" value="Winged helix-like DNA-binding domain superfamily/Winged helix DNA-binding domain"/>
    <property type="match status" value="1"/>
</dbReference>
<dbReference type="InterPro" id="IPR036388">
    <property type="entry name" value="WH-like_DNA-bd_sf"/>
</dbReference>
<evidence type="ECO:0000259" key="8">
    <source>
        <dbReference type="PROSITE" id="PS51755"/>
    </source>
</evidence>
<dbReference type="CDD" id="cd00383">
    <property type="entry name" value="trans_reg_C"/>
    <property type="match status" value="1"/>
</dbReference>
<dbReference type="GO" id="GO:0005829">
    <property type="term" value="C:cytosol"/>
    <property type="evidence" value="ECO:0007669"/>
    <property type="project" value="TreeGrafter"/>
</dbReference>
<proteinExistence type="predicted"/>
<dbReference type="PANTHER" id="PTHR48111:SF1">
    <property type="entry name" value="TWO-COMPONENT RESPONSE REGULATOR ORR33"/>
    <property type="match status" value="1"/>
</dbReference>
<reference evidence="9 10" key="1">
    <citation type="journal article" date="2014" name="Int. J. Syst. Evol. Microbiol.">
        <title>Complete genome sequence of Corynebacterium casei LMG S-19264T (=DSM 44701T), isolated from a smear-ripened cheese.</title>
        <authorList>
            <consortium name="US DOE Joint Genome Institute (JGI-PGF)"/>
            <person name="Walter F."/>
            <person name="Albersmeier A."/>
            <person name="Kalinowski J."/>
            <person name="Ruckert C."/>
        </authorList>
    </citation>
    <scope>NUCLEOTIDE SEQUENCE [LARGE SCALE GENOMIC DNA]</scope>
    <source>
        <strain evidence="9 10">CGMCC 1.15286</strain>
    </source>
</reference>
<dbReference type="InterPro" id="IPR039420">
    <property type="entry name" value="WalR-like"/>
</dbReference>
<dbReference type="Pfam" id="PF00486">
    <property type="entry name" value="Trans_reg_C"/>
    <property type="match status" value="1"/>
</dbReference>
<dbReference type="GO" id="GO:0000976">
    <property type="term" value="F:transcription cis-regulatory region binding"/>
    <property type="evidence" value="ECO:0007669"/>
    <property type="project" value="TreeGrafter"/>
</dbReference>
<evidence type="ECO:0000256" key="5">
    <source>
        <dbReference type="ARBA" id="ARBA00023125"/>
    </source>
</evidence>
<evidence type="ECO:0000313" key="9">
    <source>
        <dbReference type="EMBL" id="GGG73998.1"/>
    </source>
</evidence>
<dbReference type="SUPFAM" id="SSF46894">
    <property type="entry name" value="C-terminal effector domain of the bipartite response regulators"/>
    <property type="match status" value="1"/>
</dbReference>
<protein>
    <submittedName>
        <fullName evidence="9">Sensory transduction protein</fullName>
    </submittedName>
</protein>
<evidence type="ECO:0000313" key="10">
    <source>
        <dbReference type="Proteomes" id="UP000600247"/>
    </source>
</evidence>
<comment type="caution">
    <text evidence="9">The sequence shown here is derived from an EMBL/GenBank/DDBJ whole genome shotgun (WGS) entry which is preliminary data.</text>
</comment>
<dbReference type="PROSITE" id="PS51755">
    <property type="entry name" value="OMPR_PHOB"/>
    <property type="match status" value="1"/>
</dbReference>
<dbReference type="SMART" id="SM00862">
    <property type="entry name" value="Trans_reg_C"/>
    <property type="match status" value="1"/>
</dbReference>
<feature type="DNA-binding region" description="OmpR/PhoB-type" evidence="7">
    <location>
        <begin position="172"/>
        <end position="271"/>
    </location>
</feature>
<keyword evidence="6" id="KW-0804">Transcription</keyword>
<dbReference type="EMBL" id="BMHY01000005">
    <property type="protein sequence ID" value="GGG73998.1"/>
    <property type="molecule type" value="Genomic_DNA"/>
</dbReference>
<dbReference type="InterPro" id="IPR001867">
    <property type="entry name" value="OmpR/PhoB-type_DNA-bd"/>
</dbReference>
<evidence type="ECO:0000256" key="6">
    <source>
        <dbReference type="ARBA" id="ARBA00023163"/>
    </source>
</evidence>
<evidence type="ECO:0000256" key="3">
    <source>
        <dbReference type="ARBA" id="ARBA00023012"/>
    </source>
</evidence>
<evidence type="ECO:0000256" key="4">
    <source>
        <dbReference type="ARBA" id="ARBA00023015"/>
    </source>
</evidence>
<feature type="domain" description="OmpR/PhoB-type" evidence="8">
    <location>
        <begin position="172"/>
        <end position="271"/>
    </location>
</feature>
<keyword evidence="10" id="KW-1185">Reference proteome</keyword>
<dbReference type="PANTHER" id="PTHR48111">
    <property type="entry name" value="REGULATOR OF RPOS"/>
    <property type="match status" value="1"/>
</dbReference>
<evidence type="ECO:0000256" key="1">
    <source>
        <dbReference type="ARBA" id="ARBA00004496"/>
    </source>
</evidence>
<dbReference type="RefSeq" id="WP_188890227.1">
    <property type="nucleotide sequence ID" value="NZ_BMHY01000005.1"/>
</dbReference>
<keyword evidence="3" id="KW-0902">Two-component regulatory system</keyword>
<dbReference type="GO" id="GO:0006355">
    <property type="term" value="P:regulation of DNA-templated transcription"/>
    <property type="evidence" value="ECO:0007669"/>
    <property type="project" value="InterPro"/>
</dbReference>
<sequence>MRQPINAGGEFSEQADVMNGQAPSYASEEDVLPGGQMACSLTKRVMAVSPFPERMHNLLRLLAADCFDLFTLHDLNKAFVSSLQPELILFDATPHPLLNPDAVDALRAGLNQTAHLHGIPLLFLIGEQAKVASHSLPEGAELLVWPGEPMAALRRINRILQQRTPSGGSILESSYNFKDLSIDLKKMIVYRGEKRIDLTKTEYELLLMFVTSDGGVISREAMFNAIWGSQFLGGSNVVDVHIKSLRKKLGDSAAAPLYIVTVRGAGYRLAEG</sequence>
<organism evidence="9 10">
    <name type="scientific">Paenibacillus radicis</name>
    <name type="common">ex Gao et al. 2016</name>
    <dbReference type="NCBI Taxonomy" id="1737354"/>
    <lineage>
        <taxon>Bacteria</taxon>
        <taxon>Bacillati</taxon>
        <taxon>Bacillota</taxon>
        <taxon>Bacilli</taxon>
        <taxon>Bacillales</taxon>
        <taxon>Paenibacillaceae</taxon>
        <taxon>Paenibacillus</taxon>
    </lineage>
</organism>
<evidence type="ECO:0000256" key="7">
    <source>
        <dbReference type="PROSITE-ProRule" id="PRU01091"/>
    </source>
</evidence>
<dbReference type="GO" id="GO:0032993">
    <property type="term" value="C:protein-DNA complex"/>
    <property type="evidence" value="ECO:0007669"/>
    <property type="project" value="TreeGrafter"/>
</dbReference>